<evidence type="ECO:0000313" key="7">
    <source>
        <dbReference type="Proteomes" id="UP001354709"/>
    </source>
</evidence>
<dbReference type="Pfam" id="PF18019">
    <property type="entry name" value="Cas3_HD"/>
    <property type="match status" value="1"/>
</dbReference>
<evidence type="ECO:0000256" key="1">
    <source>
        <dbReference type="ARBA" id="ARBA00022723"/>
    </source>
</evidence>
<keyword evidence="4" id="KW-0812">Transmembrane</keyword>
<keyword evidence="4" id="KW-1133">Transmembrane helix</keyword>
<evidence type="ECO:0000313" key="6">
    <source>
        <dbReference type="EMBL" id="MEE4597412.1"/>
    </source>
</evidence>
<proteinExistence type="predicted"/>
<organism evidence="6 7">
    <name type="scientific">Streptomyces asiaticus subsp. ignotus</name>
    <dbReference type="NCBI Taxonomy" id="3098222"/>
    <lineage>
        <taxon>Bacteria</taxon>
        <taxon>Bacillati</taxon>
        <taxon>Actinomycetota</taxon>
        <taxon>Actinomycetes</taxon>
        <taxon>Kitasatosporales</taxon>
        <taxon>Streptomycetaceae</taxon>
        <taxon>Streptomyces</taxon>
        <taxon>Streptomyces violaceusniger group</taxon>
    </lineage>
</organism>
<keyword evidence="7" id="KW-1185">Reference proteome</keyword>
<sequence length="99" mass="10868">MGVREDARRGGIDLTPWGKFDRGAWAVYPLLFHLLDVAALAGVVWDRYLTRGQRRLIADGLGLTLAEVMAILENGRGRSLPHLVGPLSEWGGWGAKSRS</sequence>
<accession>A0ABU7Q7Q6</accession>
<keyword evidence="2" id="KW-0378">Hydrolase</keyword>
<evidence type="ECO:0000256" key="3">
    <source>
        <dbReference type="ARBA" id="ARBA00023118"/>
    </source>
</evidence>
<keyword evidence="3" id="KW-0051">Antiviral defense</keyword>
<name>A0ABU7Q7Q6_9ACTN</name>
<dbReference type="RefSeq" id="WP_330814043.1">
    <property type="nucleotide sequence ID" value="NZ_JAZBJO010000035.1"/>
</dbReference>
<evidence type="ECO:0000256" key="2">
    <source>
        <dbReference type="ARBA" id="ARBA00022801"/>
    </source>
</evidence>
<protein>
    <submittedName>
        <fullName evidence="6">HD domain-containing protein</fullName>
    </submittedName>
</protein>
<comment type="caution">
    <text evidence="6">The sequence shown here is derived from an EMBL/GenBank/DDBJ whole genome shotgun (WGS) entry which is preliminary data.</text>
</comment>
<dbReference type="InterPro" id="IPR038257">
    <property type="entry name" value="CRISPR-assoc_Cas3_HD_sf"/>
</dbReference>
<keyword evidence="4" id="KW-0472">Membrane</keyword>
<dbReference type="InterPro" id="IPR006483">
    <property type="entry name" value="CRISPR-assoc_Cas3_HD"/>
</dbReference>
<dbReference type="Proteomes" id="UP001354709">
    <property type="component" value="Unassembled WGS sequence"/>
</dbReference>
<dbReference type="EMBL" id="JAZBJO010000035">
    <property type="protein sequence ID" value="MEE4597412.1"/>
    <property type="molecule type" value="Genomic_DNA"/>
</dbReference>
<feature type="domain" description="HD Cas3-type" evidence="5">
    <location>
        <begin position="17"/>
        <end position="70"/>
    </location>
</feature>
<feature type="transmembrane region" description="Helical" evidence="4">
    <location>
        <begin position="25"/>
        <end position="45"/>
    </location>
</feature>
<dbReference type="Gene3D" id="1.10.3210.30">
    <property type="match status" value="1"/>
</dbReference>
<evidence type="ECO:0000259" key="5">
    <source>
        <dbReference type="Pfam" id="PF18019"/>
    </source>
</evidence>
<gene>
    <name evidence="6" type="ORF">V2J94_36985</name>
</gene>
<evidence type="ECO:0000256" key="4">
    <source>
        <dbReference type="SAM" id="Phobius"/>
    </source>
</evidence>
<keyword evidence="1" id="KW-0479">Metal-binding</keyword>
<reference evidence="6 7" key="1">
    <citation type="submission" date="2023-11" db="EMBL/GenBank/DDBJ databases">
        <title>30 novel species of actinomycetes from the DSMZ collection.</title>
        <authorList>
            <person name="Nouioui I."/>
        </authorList>
    </citation>
    <scope>NUCLEOTIDE SEQUENCE [LARGE SCALE GENOMIC DNA]</scope>
    <source>
        <strain evidence="6 7">DSM 41524</strain>
    </source>
</reference>